<organism evidence="10 11">
    <name type="scientific">Geomesophilobacter sediminis</name>
    <dbReference type="NCBI Taxonomy" id="2798584"/>
    <lineage>
        <taxon>Bacteria</taxon>
        <taxon>Pseudomonadati</taxon>
        <taxon>Thermodesulfobacteriota</taxon>
        <taxon>Desulfuromonadia</taxon>
        <taxon>Geobacterales</taxon>
        <taxon>Geobacteraceae</taxon>
        <taxon>Geomesophilobacter</taxon>
    </lineage>
</organism>
<keyword evidence="5" id="KW-0560">Oxidoreductase</keyword>
<comment type="subcellular location">
    <subcellularLocation>
        <location evidence="1">Cell membrane</location>
        <topology evidence="1">Multi-pass membrane protein</topology>
    </subcellularLocation>
    <subcellularLocation>
        <location evidence="7">Membrane</location>
        <topology evidence="7">Multi-pass membrane protein</topology>
    </subcellularLocation>
</comment>
<dbReference type="EMBL" id="JAEMHM010000031">
    <property type="protein sequence ID" value="MBJ6727864.1"/>
    <property type="molecule type" value="Genomic_DNA"/>
</dbReference>
<feature type="domain" description="NADH:quinone oxidoreductase/Mrp antiporter transmembrane" evidence="9">
    <location>
        <begin position="140"/>
        <end position="422"/>
    </location>
</feature>
<name>A0A8J7M343_9BACT</name>
<keyword evidence="11" id="KW-1185">Reference proteome</keyword>
<evidence type="ECO:0000313" key="11">
    <source>
        <dbReference type="Proteomes" id="UP000636888"/>
    </source>
</evidence>
<gene>
    <name evidence="10" type="ORF">JFN93_24405</name>
</gene>
<dbReference type="PANTHER" id="PTHR42682:SF3">
    <property type="entry name" value="FORMATE HYDROGENLYASE SUBUNIT 3-RELATED"/>
    <property type="match status" value="1"/>
</dbReference>
<evidence type="ECO:0000256" key="2">
    <source>
        <dbReference type="ARBA" id="ARBA00022475"/>
    </source>
</evidence>
<comment type="caution">
    <text evidence="10">The sequence shown here is derived from an EMBL/GenBank/DDBJ whole genome shotgun (WGS) entry which is preliminary data.</text>
</comment>
<evidence type="ECO:0000256" key="3">
    <source>
        <dbReference type="ARBA" id="ARBA00022692"/>
    </source>
</evidence>
<dbReference type="GO" id="GO:0016491">
    <property type="term" value="F:oxidoreductase activity"/>
    <property type="evidence" value="ECO:0007669"/>
    <property type="project" value="UniProtKB-KW"/>
</dbReference>
<dbReference type="GO" id="GO:0042773">
    <property type="term" value="P:ATP synthesis coupled electron transport"/>
    <property type="evidence" value="ECO:0007669"/>
    <property type="project" value="InterPro"/>
</dbReference>
<feature type="transmembrane region" description="Helical" evidence="8">
    <location>
        <begin position="479"/>
        <end position="502"/>
    </location>
</feature>
<evidence type="ECO:0000313" key="10">
    <source>
        <dbReference type="EMBL" id="MBJ6727864.1"/>
    </source>
</evidence>
<dbReference type="GO" id="GO:0008137">
    <property type="term" value="F:NADH dehydrogenase (ubiquinone) activity"/>
    <property type="evidence" value="ECO:0007669"/>
    <property type="project" value="InterPro"/>
</dbReference>
<sequence>MNLPGEASIAFMLLALAPLFQGISGIPLLLRKGSPGAQRLGVLLLVVGSLCGLTGAVLNLLAPHSERYVLSWGLPFGPGELGVDPLTALFLLPVCLVTGCSAVYGLGYHPAFRHGGRATKLAFFYGLLAASLVLLLLARNGVLFLIAWEVMALAAFFALTTDDDNPEVRDAGTLYLITAHLGSLALFALFSLLQHATGSQVFPASGTLSAQGALATAIFATGLIGFGLKAGVMPLHIWLPSAHANAPSHVSAVLSGVVLKTGIYGLVRVFSLFHAIPLWWGMTVLVLGVVSAILGVAFALGQHDLKRLLAYHSIENIGIIMMGLGLALVGMSRGNLPLVALGLAGGLLHVVNHAIFKALLFLAAGSVIHAAGTREIEVMGGVGRHQPKTAILFLVGAVAICGLPPLNGFVSELLVYVGSFSALHLDDLAGTVASLAAPALALVGGLAVACFVKVYGIVFLGMPRSPEHQALHESPASMLAPAAVLALCCVGIGLYPGGIAPALTAAGGVLATTATVPAVASIIPFSLVSLVAVLLLVLAASLFLWLYFRRVARQLPTATSVTWGCGYPRPTPRMQYSASSFADTLVSWFSPVLRPQVHKKGVQGIFPGPASYEGHVPETVLEKGYLPFLEYLYEKSTPLRHLQHGKLNIYIFYTFITLVVLMSLTMG</sequence>
<evidence type="ECO:0000256" key="8">
    <source>
        <dbReference type="SAM" id="Phobius"/>
    </source>
</evidence>
<keyword evidence="2" id="KW-1003">Cell membrane</keyword>
<feature type="transmembrane region" description="Helical" evidence="8">
    <location>
        <begin position="647"/>
        <end position="666"/>
    </location>
</feature>
<evidence type="ECO:0000256" key="6">
    <source>
        <dbReference type="ARBA" id="ARBA00023136"/>
    </source>
</evidence>
<keyword evidence="3 7" id="KW-0812">Transmembrane</keyword>
<keyword evidence="4 8" id="KW-1133">Transmembrane helix</keyword>
<feature type="transmembrane region" description="Helical" evidence="8">
    <location>
        <begin position="350"/>
        <end position="371"/>
    </location>
</feature>
<feature type="transmembrane region" description="Helical" evidence="8">
    <location>
        <begin position="251"/>
        <end position="273"/>
    </location>
</feature>
<dbReference type="InterPro" id="IPR001750">
    <property type="entry name" value="ND/Mrp_TM"/>
</dbReference>
<dbReference type="Proteomes" id="UP000636888">
    <property type="component" value="Unassembled WGS sequence"/>
</dbReference>
<evidence type="ECO:0000259" key="9">
    <source>
        <dbReference type="Pfam" id="PF00361"/>
    </source>
</evidence>
<feature type="transmembrane region" description="Helical" evidence="8">
    <location>
        <begin position="6"/>
        <end position="30"/>
    </location>
</feature>
<feature type="transmembrane region" description="Helical" evidence="8">
    <location>
        <begin position="42"/>
        <end position="62"/>
    </location>
</feature>
<feature type="transmembrane region" description="Helical" evidence="8">
    <location>
        <begin position="308"/>
        <end position="330"/>
    </location>
</feature>
<protein>
    <submittedName>
        <fullName evidence="10">Hydrogenase</fullName>
    </submittedName>
</protein>
<feature type="transmembrane region" description="Helical" evidence="8">
    <location>
        <begin position="173"/>
        <end position="193"/>
    </location>
</feature>
<evidence type="ECO:0000256" key="7">
    <source>
        <dbReference type="RuleBase" id="RU000320"/>
    </source>
</evidence>
<dbReference type="AlphaFoldDB" id="A0A8J7M343"/>
<feature type="transmembrane region" description="Helical" evidence="8">
    <location>
        <begin position="391"/>
        <end position="415"/>
    </location>
</feature>
<dbReference type="InterPro" id="IPR052175">
    <property type="entry name" value="ComplexI-like_HydComp"/>
</dbReference>
<dbReference type="PANTHER" id="PTHR42682">
    <property type="entry name" value="HYDROGENASE-4 COMPONENT F"/>
    <property type="match status" value="1"/>
</dbReference>
<feature type="transmembrane region" description="Helical" evidence="8">
    <location>
        <begin position="522"/>
        <end position="548"/>
    </location>
</feature>
<dbReference type="InterPro" id="IPR003918">
    <property type="entry name" value="NADH_UbQ_OxRdtase"/>
</dbReference>
<feature type="transmembrane region" description="Helical" evidence="8">
    <location>
        <begin position="118"/>
        <end position="137"/>
    </location>
</feature>
<reference evidence="10" key="1">
    <citation type="submission" date="2020-12" db="EMBL/GenBank/DDBJ databases">
        <title>Geomonas sp. Red875, isolated from river sediment.</title>
        <authorList>
            <person name="Xu Z."/>
            <person name="Zhang Z."/>
            <person name="Masuda Y."/>
            <person name="Itoh H."/>
            <person name="Senoo K."/>
        </authorList>
    </citation>
    <scope>NUCLEOTIDE SEQUENCE</scope>
    <source>
        <strain evidence="10">Red875</strain>
    </source>
</reference>
<dbReference type="GO" id="GO:0005886">
    <property type="term" value="C:plasma membrane"/>
    <property type="evidence" value="ECO:0007669"/>
    <property type="project" value="UniProtKB-SubCell"/>
</dbReference>
<dbReference type="RefSeq" id="WP_199387004.1">
    <property type="nucleotide sequence ID" value="NZ_JAEMHM010000031.1"/>
</dbReference>
<feature type="transmembrane region" description="Helical" evidence="8">
    <location>
        <begin position="435"/>
        <end position="458"/>
    </location>
</feature>
<feature type="transmembrane region" description="Helical" evidence="8">
    <location>
        <begin position="143"/>
        <end position="161"/>
    </location>
</feature>
<evidence type="ECO:0000256" key="5">
    <source>
        <dbReference type="ARBA" id="ARBA00023002"/>
    </source>
</evidence>
<evidence type="ECO:0000256" key="1">
    <source>
        <dbReference type="ARBA" id="ARBA00004651"/>
    </source>
</evidence>
<evidence type="ECO:0000256" key="4">
    <source>
        <dbReference type="ARBA" id="ARBA00022989"/>
    </source>
</evidence>
<feature type="transmembrane region" description="Helical" evidence="8">
    <location>
        <begin position="279"/>
        <end position="301"/>
    </location>
</feature>
<proteinExistence type="predicted"/>
<feature type="transmembrane region" description="Helical" evidence="8">
    <location>
        <begin position="86"/>
        <end position="106"/>
    </location>
</feature>
<keyword evidence="6 8" id="KW-0472">Membrane</keyword>
<feature type="transmembrane region" description="Helical" evidence="8">
    <location>
        <begin position="213"/>
        <end position="239"/>
    </location>
</feature>
<accession>A0A8J7M343</accession>
<dbReference type="Pfam" id="PF00361">
    <property type="entry name" value="Proton_antipo_M"/>
    <property type="match status" value="1"/>
</dbReference>
<dbReference type="PRINTS" id="PR01437">
    <property type="entry name" value="NUOXDRDTASE4"/>
</dbReference>